<gene>
    <name evidence="2" type="ORF">ABOD76_03840</name>
</gene>
<dbReference type="EMBL" id="CP158298">
    <property type="protein sequence ID" value="XBV84196.1"/>
    <property type="molecule type" value="Genomic_DNA"/>
</dbReference>
<sequence length="140" mass="15733">MTAMTSVSDVFMRVHEIFNTGDQQQIDTLFWPSSDLLVIGSDPQEWWEGEAPVRHVLRTQLNEMRAGGIQVQPGPRQRIVERGDTGWGAEDVHLVMPDGQVVPARLTLVCVRDGEEWRVAHWHLSFGVGNETALGQDLTM</sequence>
<dbReference type="RefSeq" id="WP_350242233.1">
    <property type="nucleotide sequence ID" value="NZ_CP158298.1"/>
</dbReference>
<organism evidence="2">
    <name type="scientific">Deinococcus sonorensis KR-87</name>
    <dbReference type="NCBI Taxonomy" id="694439"/>
    <lineage>
        <taxon>Bacteria</taxon>
        <taxon>Thermotogati</taxon>
        <taxon>Deinococcota</taxon>
        <taxon>Deinococci</taxon>
        <taxon>Deinococcales</taxon>
        <taxon>Deinococcaceae</taxon>
        <taxon>Deinococcus</taxon>
    </lineage>
</organism>
<name>A0AAU7U6V8_9DEIO</name>
<proteinExistence type="predicted"/>
<geneLocation type="plasmid" evidence="2">
    <name>pDson03</name>
</geneLocation>
<dbReference type="InterPro" id="IPR032710">
    <property type="entry name" value="NTF2-like_dom_sf"/>
</dbReference>
<dbReference type="InterPro" id="IPR037401">
    <property type="entry name" value="SnoaL-like"/>
</dbReference>
<protein>
    <submittedName>
        <fullName evidence="2">Nuclear transport factor 2 family protein</fullName>
    </submittedName>
</protein>
<dbReference type="AlphaFoldDB" id="A0AAU7U6V8"/>
<keyword evidence="2" id="KW-0614">Plasmid</keyword>
<dbReference type="KEGG" id="dsc:ABOD76_03840"/>
<evidence type="ECO:0000259" key="1">
    <source>
        <dbReference type="Pfam" id="PF13474"/>
    </source>
</evidence>
<evidence type="ECO:0000313" key="2">
    <source>
        <dbReference type="EMBL" id="XBV84196.1"/>
    </source>
</evidence>
<dbReference type="Gene3D" id="3.10.450.50">
    <property type="match status" value="1"/>
</dbReference>
<dbReference type="SUPFAM" id="SSF54427">
    <property type="entry name" value="NTF2-like"/>
    <property type="match status" value="1"/>
</dbReference>
<dbReference type="Pfam" id="PF13474">
    <property type="entry name" value="SnoaL_3"/>
    <property type="match status" value="1"/>
</dbReference>
<accession>A0AAU7U6V8</accession>
<reference evidence="2" key="1">
    <citation type="submission" date="2024-06" db="EMBL/GenBank/DDBJ databases">
        <title>Draft Genome Sequence of Deinococcus sonorensis Type Strain KR-87, a Biofilm Producing Representative of the Genus Deinococcus.</title>
        <authorList>
            <person name="Boren L.S."/>
            <person name="Grosso R.A."/>
            <person name="Hugenberg-Cox A.N."/>
            <person name="Hill J.T.E."/>
            <person name="Albert C.M."/>
            <person name="Tuohy J.M."/>
        </authorList>
    </citation>
    <scope>NUCLEOTIDE SEQUENCE</scope>
    <source>
        <strain evidence="2">KR-87</strain>
        <plasmid evidence="2">pDson03</plasmid>
    </source>
</reference>
<feature type="domain" description="SnoaL-like" evidence="1">
    <location>
        <begin position="7"/>
        <end position="127"/>
    </location>
</feature>